<dbReference type="Proteomes" id="UP001204320">
    <property type="component" value="Unassembled WGS sequence"/>
</dbReference>
<protein>
    <submittedName>
        <fullName evidence="2">Glycosyltransferase family 2 protein</fullName>
    </submittedName>
</protein>
<feature type="domain" description="Glycosyltransferase 2-like" evidence="1">
    <location>
        <begin position="537"/>
        <end position="668"/>
    </location>
</feature>
<dbReference type="PANTHER" id="PTHR43179">
    <property type="entry name" value="RHAMNOSYLTRANSFERASE WBBL"/>
    <property type="match status" value="1"/>
</dbReference>
<dbReference type="InterPro" id="IPR029044">
    <property type="entry name" value="Nucleotide-diphossugar_trans"/>
</dbReference>
<dbReference type="Gene3D" id="3.90.550.10">
    <property type="entry name" value="Spore Coat Polysaccharide Biosynthesis Protein SpsA, Chain A"/>
    <property type="match status" value="2"/>
</dbReference>
<comment type="caution">
    <text evidence="2">The sequence shown here is derived from an EMBL/GenBank/DDBJ whole genome shotgun (WGS) entry which is preliminary data.</text>
</comment>
<reference evidence="2 3" key="1">
    <citation type="submission" date="2022-08" db="EMBL/GenBank/DDBJ databases">
        <title>Tractidigestivibacter montrealensis type strain KD21.</title>
        <authorList>
            <person name="Diop K."/>
            <person name="Richard C."/>
            <person name="Routy B."/>
        </authorList>
    </citation>
    <scope>NUCLEOTIDE SEQUENCE [LARGE SCALE GENOMIC DNA]</scope>
    <source>
        <strain evidence="2 3">KD21</strain>
    </source>
</reference>
<dbReference type="Pfam" id="PF00535">
    <property type="entry name" value="Glycos_transf_2"/>
    <property type="match status" value="2"/>
</dbReference>
<dbReference type="SUPFAM" id="SSF53448">
    <property type="entry name" value="Nucleotide-diphospho-sugar transferases"/>
    <property type="match status" value="2"/>
</dbReference>
<evidence type="ECO:0000313" key="2">
    <source>
        <dbReference type="EMBL" id="MCR9037008.1"/>
    </source>
</evidence>
<proteinExistence type="predicted"/>
<evidence type="ECO:0000313" key="3">
    <source>
        <dbReference type="Proteomes" id="UP001204320"/>
    </source>
</evidence>
<evidence type="ECO:0000259" key="1">
    <source>
        <dbReference type="Pfam" id="PF00535"/>
    </source>
</evidence>
<keyword evidence="3" id="KW-1185">Reference proteome</keyword>
<dbReference type="RefSeq" id="WP_158559480.1">
    <property type="nucleotide sequence ID" value="NZ_JANSKA010000005.1"/>
</dbReference>
<name>A0ABT1ZA03_9ACTN</name>
<accession>A0ABT1ZA03</accession>
<dbReference type="InterPro" id="IPR001173">
    <property type="entry name" value="Glyco_trans_2-like"/>
</dbReference>
<gene>
    <name evidence="2" type="ORF">NVS32_08630</name>
</gene>
<feature type="domain" description="Glycosyltransferase 2-like" evidence="1">
    <location>
        <begin position="280"/>
        <end position="436"/>
    </location>
</feature>
<organism evidence="2 3">
    <name type="scientific">Tractidigestivibacter montrealensis</name>
    <dbReference type="NCBI Taxonomy" id="2972466"/>
    <lineage>
        <taxon>Bacteria</taxon>
        <taxon>Bacillati</taxon>
        <taxon>Actinomycetota</taxon>
        <taxon>Coriobacteriia</taxon>
        <taxon>Coriobacteriales</taxon>
        <taxon>Atopobiaceae</taxon>
        <taxon>Tractidigestivibacter</taxon>
    </lineage>
</organism>
<sequence>MDITTMGICRNAEKIYQLVSLEGVSPDALLDISAQDDNGEDVPAKVFRDTPTEAVVVLIDAHSNTSNISYTIYASDGAIQDASAWLEVGAATVSLRDAKLQSRMNYRVHKDLTSRIRDYDNGRQFLFSTIFIKKAIPDRGSAIVRVAVRVPWREDGEVALRVRDQALAPIDSAPIFMGSQKFDARFSGTVKFRETVFSVRLPRDERTVIFDAWDKADPHQHTFFELPKPDLDHLIYENEVLTRSADRDPYYNEWFHKQQAQPWELRLQSEVSFDNEVTWSVVVPLFHTTHQQFTDLVASFRAQSYAHWELVLVNASPEDGELAEEVAAAVASDERIRSITLHKNLGITLNTAAGIREATGDFVGFVDHDDTIEPDLFFHYTEAVNKEPETDVLYCDEDKIDPSGTHVKPFLKPQLEIDLLTCKNYICHMLAVRRSLLMSLEFDNPAFEGAQDHHLTLQAVEKARRVTHVPRVLYHWRMWETSTATSESSKGYAQEAGMNAVRAHFKRIGVDAEVTEGERPFSYHVFNRPPVEHPRVSILIPSRDHAELLQRCIDSIIGKTTYDSYEVLVIENNSERTETFSYYQQVQRENKGLVRVVTWEGKGGFNYSSLINFGAKESSGDYLLLLNNDMELRTPDWLERMVGLASRKDVGAVGALLLYPDNTVQHAGVIVSGSCANHFGIDLPESNHGYCNLIEDEQDLSAVTGACLMVSRENFQEVGGFDRDLAVAFNDVDFCLKLREQGLLVVYTPQVVLTHFESVSRGSDYSTDRVKRFAHEVGIMRERWSDYYGLGDPYYSPLLRSYEPLDTYWSF</sequence>
<dbReference type="EMBL" id="JANSKA010000005">
    <property type="protein sequence ID" value="MCR9037008.1"/>
    <property type="molecule type" value="Genomic_DNA"/>
</dbReference>
<dbReference type="CDD" id="cd04186">
    <property type="entry name" value="GT_2_like_c"/>
    <property type="match status" value="1"/>
</dbReference>
<dbReference type="PANTHER" id="PTHR43179:SF7">
    <property type="entry name" value="RHAMNOSYLTRANSFERASE WBBL"/>
    <property type="match status" value="1"/>
</dbReference>